<evidence type="ECO:0000313" key="10">
    <source>
        <dbReference type="EMBL" id="TQD72160.1"/>
    </source>
</evidence>
<keyword evidence="5" id="KW-0808">Transferase</keyword>
<dbReference type="InterPro" id="IPR029028">
    <property type="entry name" value="Alpha/beta_knot_MTases"/>
</dbReference>
<dbReference type="GO" id="GO:0070037">
    <property type="term" value="F:rRNA (pseudouridine) methyltransferase activity"/>
    <property type="evidence" value="ECO:0007669"/>
    <property type="project" value="InterPro"/>
</dbReference>
<dbReference type="InterPro" id="IPR029026">
    <property type="entry name" value="tRNA_m1G_MTases_N"/>
</dbReference>
<dbReference type="Proteomes" id="UP000315295">
    <property type="component" value="Unassembled WGS sequence"/>
</dbReference>
<feature type="region of interest" description="Disordered" evidence="9">
    <location>
        <begin position="1"/>
        <end position="59"/>
    </location>
</feature>
<dbReference type="GO" id="GO:0070475">
    <property type="term" value="P:rRNA base methylation"/>
    <property type="evidence" value="ECO:0007669"/>
    <property type="project" value="InterPro"/>
</dbReference>
<dbReference type="GO" id="GO:0019843">
    <property type="term" value="F:rRNA binding"/>
    <property type="evidence" value="ECO:0007669"/>
    <property type="project" value="UniProtKB-KW"/>
</dbReference>
<keyword evidence="11" id="KW-1185">Reference proteome</keyword>
<keyword evidence="7" id="KW-0699">rRNA-binding</keyword>
<feature type="compositionally biased region" description="Basic and acidic residues" evidence="9">
    <location>
        <begin position="41"/>
        <end position="57"/>
    </location>
</feature>
<keyword evidence="6" id="KW-0949">S-adenosyl-L-methionine</keyword>
<evidence type="ECO:0000256" key="9">
    <source>
        <dbReference type="SAM" id="MobiDB-lite"/>
    </source>
</evidence>
<evidence type="ECO:0000256" key="2">
    <source>
        <dbReference type="ARBA" id="ARBA00022517"/>
    </source>
</evidence>
<dbReference type="InterPro" id="IPR005304">
    <property type="entry name" value="Rbsml_bgen_MeTrfase_EMG1/NEP1"/>
</dbReference>
<sequence length="133" mass="14941">MVRPYAVKGKKRKKNADVYDRAEEEEVAAAAEPEEPEAEEADKKRIKGNESEEKEGYPIELEGIPLAPAEINPKSGPGAIFILEKASLEVAKVGKTYQLLNSDDHSNFLRKNKKDPALYRPDIVHQFYICKEA</sequence>
<evidence type="ECO:0000256" key="1">
    <source>
        <dbReference type="ARBA" id="ARBA00008115"/>
    </source>
</evidence>
<proteinExistence type="inferred from homology"/>
<evidence type="ECO:0000256" key="4">
    <source>
        <dbReference type="ARBA" id="ARBA00022603"/>
    </source>
</evidence>
<dbReference type="SUPFAM" id="SSF75217">
    <property type="entry name" value="alpha/beta knot"/>
    <property type="match status" value="1"/>
</dbReference>
<comment type="similarity">
    <text evidence="1">Belongs to the class IV-like SAM-binding methyltransferase superfamily. RNA methyltransferase NEP1 family.</text>
</comment>
<organism evidence="10 11">
    <name type="scientific">Malus baccata</name>
    <name type="common">Siberian crab apple</name>
    <name type="synonym">Pyrus baccata</name>
    <dbReference type="NCBI Taxonomy" id="106549"/>
    <lineage>
        <taxon>Eukaryota</taxon>
        <taxon>Viridiplantae</taxon>
        <taxon>Streptophyta</taxon>
        <taxon>Embryophyta</taxon>
        <taxon>Tracheophyta</taxon>
        <taxon>Spermatophyta</taxon>
        <taxon>Magnoliopsida</taxon>
        <taxon>eudicotyledons</taxon>
        <taxon>Gunneridae</taxon>
        <taxon>Pentapetalae</taxon>
        <taxon>rosids</taxon>
        <taxon>fabids</taxon>
        <taxon>Rosales</taxon>
        <taxon>Rosaceae</taxon>
        <taxon>Amygdaloideae</taxon>
        <taxon>Maleae</taxon>
        <taxon>Malus</taxon>
    </lineage>
</organism>
<feature type="compositionally biased region" description="Acidic residues" evidence="9">
    <location>
        <begin position="22"/>
        <end position="40"/>
    </location>
</feature>
<dbReference type="Gene3D" id="3.40.1280.10">
    <property type="match status" value="1"/>
</dbReference>
<name>A0A540KDG5_MALBA</name>
<dbReference type="PANTHER" id="PTHR12636:SF5">
    <property type="entry name" value="RIBOSOMAL RNA SMALL SUBUNIT METHYLTRANSFERASE NEP1"/>
    <property type="match status" value="1"/>
</dbReference>
<dbReference type="AlphaFoldDB" id="A0A540KDG5"/>
<evidence type="ECO:0000256" key="3">
    <source>
        <dbReference type="ARBA" id="ARBA00022552"/>
    </source>
</evidence>
<evidence type="ECO:0000256" key="8">
    <source>
        <dbReference type="ARBA" id="ARBA00022884"/>
    </source>
</evidence>
<keyword evidence="8" id="KW-0694">RNA-binding</keyword>
<dbReference type="GO" id="GO:0032040">
    <property type="term" value="C:small-subunit processome"/>
    <property type="evidence" value="ECO:0007669"/>
    <property type="project" value="TreeGrafter"/>
</dbReference>
<gene>
    <name evidence="10" type="ORF">C1H46_042300</name>
</gene>
<protein>
    <submittedName>
        <fullName evidence="10">Uncharacterized protein</fullName>
    </submittedName>
</protein>
<reference evidence="10 11" key="1">
    <citation type="journal article" date="2019" name="G3 (Bethesda)">
        <title>Sequencing of a Wild Apple (Malus baccata) Genome Unravels the Differences Between Cultivated and Wild Apple Species Regarding Disease Resistance and Cold Tolerance.</title>
        <authorList>
            <person name="Chen X."/>
        </authorList>
    </citation>
    <scope>NUCLEOTIDE SEQUENCE [LARGE SCALE GENOMIC DNA]</scope>
    <source>
        <strain evidence="11">cv. Shandingzi</strain>
        <tissue evidence="10">Leaves</tissue>
    </source>
</reference>
<evidence type="ECO:0000256" key="5">
    <source>
        <dbReference type="ARBA" id="ARBA00022679"/>
    </source>
</evidence>
<dbReference type="Pfam" id="PF03587">
    <property type="entry name" value="EMG1"/>
    <property type="match status" value="1"/>
</dbReference>
<evidence type="ECO:0000256" key="6">
    <source>
        <dbReference type="ARBA" id="ARBA00022691"/>
    </source>
</evidence>
<keyword evidence="3" id="KW-0698">rRNA processing</keyword>
<dbReference type="PANTHER" id="PTHR12636">
    <property type="entry name" value="NEP1/MRA1"/>
    <property type="match status" value="1"/>
</dbReference>
<accession>A0A540KDG5</accession>
<dbReference type="EMBL" id="VIEB01001438">
    <property type="protein sequence ID" value="TQD72160.1"/>
    <property type="molecule type" value="Genomic_DNA"/>
</dbReference>
<evidence type="ECO:0000313" key="11">
    <source>
        <dbReference type="Proteomes" id="UP000315295"/>
    </source>
</evidence>
<comment type="caution">
    <text evidence="10">The sequence shown here is derived from an EMBL/GenBank/DDBJ whole genome shotgun (WGS) entry which is preliminary data.</text>
</comment>
<dbReference type="STRING" id="106549.A0A540KDG5"/>
<evidence type="ECO:0000256" key="7">
    <source>
        <dbReference type="ARBA" id="ARBA00022730"/>
    </source>
</evidence>
<keyword evidence="2" id="KW-0690">Ribosome biogenesis</keyword>
<keyword evidence="4" id="KW-0489">Methyltransferase</keyword>